<keyword evidence="2" id="KW-1185">Reference proteome</keyword>
<accession>A0AAV5JX89</accession>
<dbReference type="Proteomes" id="UP001054252">
    <property type="component" value="Unassembled WGS sequence"/>
</dbReference>
<organism evidence="1 2">
    <name type="scientific">Rubroshorea leprosula</name>
    <dbReference type="NCBI Taxonomy" id="152421"/>
    <lineage>
        <taxon>Eukaryota</taxon>
        <taxon>Viridiplantae</taxon>
        <taxon>Streptophyta</taxon>
        <taxon>Embryophyta</taxon>
        <taxon>Tracheophyta</taxon>
        <taxon>Spermatophyta</taxon>
        <taxon>Magnoliopsida</taxon>
        <taxon>eudicotyledons</taxon>
        <taxon>Gunneridae</taxon>
        <taxon>Pentapetalae</taxon>
        <taxon>rosids</taxon>
        <taxon>malvids</taxon>
        <taxon>Malvales</taxon>
        <taxon>Dipterocarpaceae</taxon>
        <taxon>Rubroshorea</taxon>
    </lineage>
</organism>
<evidence type="ECO:0000313" key="2">
    <source>
        <dbReference type="Proteomes" id="UP001054252"/>
    </source>
</evidence>
<name>A0AAV5JX89_9ROSI</name>
<dbReference type="AlphaFoldDB" id="A0AAV5JX89"/>
<gene>
    <name evidence="1" type="ORF">SLEP1_g26293</name>
</gene>
<proteinExistence type="predicted"/>
<evidence type="ECO:0000313" key="1">
    <source>
        <dbReference type="EMBL" id="GKV15506.1"/>
    </source>
</evidence>
<dbReference type="EMBL" id="BPVZ01000043">
    <property type="protein sequence ID" value="GKV15506.1"/>
    <property type="molecule type" value="Genomic_DNA"/>
</dbReference>
<reference evidence="1 2" key="1">
    <citation type="journal article" date="2021" name="Commun. Biol.">
        <title>The genome of Shorea leprosula (Dipterocarpaceae) highlights the ecological relevance of drought in aseasonal tropical rainforests.</title>
        <authorList>
            <person name="Ng K.K.S."/>
            <person name="Kobayashi M.J."/>
            <person name="Fawcett J.A."/>
            <person name="Hatakeyama M."/>
            <person name="Paape T."/>
            <person name="Ng C.H."/>
            <person name="Ang C.C."/>
            <person name="Tnah L.H."/>
            <person name="Lee C.T."/>
            <person name="Nishiyama T."/>
            <person name="Sese J."/>
            <person name="O'Brien M.J."/>
            <person name="Copetti D."/>
            <person name="Mohd Noor M.I."/>
            <person name="Ong R.C."/>
            <person name="Putra M."/>
            <person name="Sireger I.Z."/>
            <person name="Indrioko S."/>
            <person name="Kosugi Y."/>
            <person name="Izuno A."/>
            <person name="Isagi Y."/>
            <person name="Lee S.L."/>
            <person name="Shimizu K.K."/>
        </authorList>
    </citation>
    <scope>NUCLEOTIDE SEQUENCE [LARGE SCALE GENOMIC DNA]</scope>
    <source>
        <strain evidence="1">214</strain>
    </source>
</reference>
<comment type="caution">
    <text evidence="1">The sequence shown here is derived from an EMBL/GenBank/DDBJ whole genome shotgun (WGS) entry which is preliminary data.</text>
</comment>
<protein>
    <submittedName>
        <fullName evidence="1">Uncharacterized protein</fullName>
    </submittedName>
</protein>
<sequence length="132" mass="14588">MNPRRCWVHRSNPTAPLGSSIEPSNVAGFLLGSIHEPSRCSWVRSMNPAGAAGLLKTVKRFAGKDNKGVTNKVGNGKAWLTILGFFNNASNFFCNNFHSLSFNLYFPFCYGSGFLYYRSGFCSFPISVILFS</sequence>